<proteinExistence type="predicted"/>
<gene>
    <name evidence="2" type="ORF">HELGO_WM11304</name>
</gene>
<feature type="transmembrane region" description="Helical" evidence="1">
    <location>
        <begin position="451"/>
        <end position="472"/>
    </location>
</feature>
<organism evidence="2">
    <name type="scientific">uncultured Sulfurovum sp</name>
    <dbReference type="NCBI Taxonomy" id="269237"/>
    <lineage>
        <taxon>Bacteria</taxon>
        <taxon>Pseudomonadati</taxon>
        <taxon>Campylobacterota</taxon>
        <taxon>Epsilonproteobacteria</taxon>
        <taxon>Campylobacterales</taxon>
        <taxon>Sulfurovaceae</taxon>
        <taxon>Sulfurovum</taxon>
        <taxon>environmental samples</taxon>
    </lineage>
</organism>
<evidence type="ECO:0000313" key="2">
    <source>
        <dbReference type="EMBL" id="CAA6803458.1"/>
    </source>
</evidence>
<keyword evidence="1" id="KW-0472">Membrane</keyword>
<keyword evidence="1" id="KW-1133">Transmembrane helix</keyword>
<dbReference type="SUPFAM" id="SSF82866">
    <property type="entry name" value="Multidrug efflux transporter AcrB transmembrane domain"/>
    <property type="match status" value="2"/>
</dbReference>
<dbReference type="SUPFAM" id="SSF82693">
    <property type="entry name" value="Multidrug efflux transporter AcrB pore domain, PN1, PN2, PC1 and PC2 subdomains"/>
    <property type="match status" value="2"/>
</dbReference>
<protein>
    <submittedName>
        <fullName evidence="2">Acriflavin resistance protein</fullName>
    </submittedName>
</protein>
<dbReference type="GO" id="GO:0042910">
    <property type="term" value="F:xenobiotic transmembrane transporter activity"/>
    <property type="evidence" value="ECO:0007669"/>
    <property type="project" value="TreeGrafter"/>
</dbReference>
<dbReference type="Gene3D" id="3.30.70.1430">
    <property type="entry name" value="Multidrug efflux transporter AcrB pore domain"/>
    <property type="match status" value="2"/>
</dbReference>
<feature type="transmembrane region" description="Helical" evidence="1">
    <location>
        <begin position="981"/>
        <end position="997"/>
    </location>
</feature>
<dbReference type="AlphaFoldDB" id="A0A6S6SL38"/>
<feature type="transmembrane region" description="Helical" evidence="1">
    <location>
        <begin position="902"/>
        <end position="920"/>
    </location>
</feature>
<feature type="transmembrane region" description="Helical" evidence="1">
    <location>
        <begin position="478"/>
        <end position="502"/>
    </location>
</feature>
<sequence length="1037" mass="116275">MQSKLSLAGRLAKKFMDHKLTPILVVFGIFLGSVALYLTPAEEDPQIPITMVHISTDFVGASASEVEMRVTIPLENFLSKVSGVKHIYSKSSQGSSSISLEFHLGEYNTQSVFKVYEVIHERIGKLPSNITQPIITAMEIDDVPSLVYSLYSETNNYSRTQLKQFAQSLKVSLSQIKDIRHTDIITGVSPAVRISLDTHKMAFLGIDSQVIKQKIQAENSSSYLLKDIQNNKINEIWIGEYLESDNIERLENLLVGFKNKNPIYFKDVTKEIKLTNELADSYVNYYKNGKSHPSVTLTVAKKPRTSAILLEKDVRYILEDEMKRYLPQDLKLDITRNYAKSASSKVSHLTQKLLIVIGVVMLLVFITMGYRFAVIVAISTLVTLALTLFASMVMGFTFNQVSLFALIFSIGILVDDAIVVVENVHRYQLKSNESLRAIIPKAISEVGQPTIIATLAVTITLLPMVFVTGLMGPYMSPIPINASVGMLISLIIAFTVTPWLLYKFSAKHSTKSIEKEDSLNFFIFLNMFFLKTKFRQLFLILIITGMVFSSFLLVSNKLVLLKMLPHDNKVEMQLEVKLPSGSALETTKRLLNKIALDLSIIPEISSQQVYAGRSGPINFNGMVRSYQVRRGQHKGDIQISLTPKSMRKRSSHEIAGEVRKIVSKYLNEATIKTVEVPPGPPVLSPILAEVYGHNTRELKKLTRKVESYFKDTEGICDIDTKLVEDRVKSIIVIDAKKSERYGISIHEINQHIKALSSEKIGYIHNAKSIDGIPIIMSLKDSEKSIDSLLHSQIKGIFLYELVEIKEKNIEAKIYHKDRRKVNYVSADVLGENESPLYGMFEISQKIKDIEQHFISTPLNINAQIKWSGEWKITYETFRDMGLAYLVGIIFLYLLLINQYNSYLVPLVIMSPIPLTIIGVLPGHYFYGSAFTATSMIGMIALAGIIVRNSVLLIDFIQDKEKEGFSTDEAVLQSVKIRTKPIMITALTAVLGSLFILSDPVFEGMAISLISGVFIGTILTLLVIPILYKLTSSNQLSK</sequence>
<evidence type="ECO:0000256" key="1">
    <source>
        <dbReference type="SAM" id="Phobius"/>
    </source>
</evidence>
<dbReference type="InterPro" id="IPR001036">
    <property type="entry name" value="Acrflvin-R"/>
</dbReference>
<keyword evidence="1" id="KW-0812">Transmembrane</keyword>
<dbReference type="PANTHER" id="PTHR32063:SF16">
    <property type="entry name" value="CATION EFFLUX SYSTEM (ACRB_ACRD_ACRF FAMILY)"/>
    <property type="match status" value="1"/>
</dbReference>
<dbReference type="InterPro" id="IPR027463">
    <property type="entry name" value="AcrB_DN_DC_subdom"/>
</dbReference>
<dbReference type="SUPFAM" id="SSF82714">
    <property type="entry name" value="Multidrug efflux transporter AcrB TolC docking domain, DN and DC subdomains"/>
    <property type="match status" value="1"/>
</dbReference>
<name>A0A6S6SL38_9BACT</name>
<dbReference type="Gene3D" id="3.30.70.1320">
    <property type="entry name" value="Multidrug efflux transporter AcrB pore domain like"/>
    <property type="match status" value="1"/>
</dbReference>
<dbReference type="EMBL" id="CACVAU010000011">
    <property type="protein sequence ID" value="CAA6803458.1"/>
    <property type="molecule type" value="Genomic_DNA"/>
</dbReference>
<feature type="transmembrane region" description="Helical" evidence="1">
    <location>
        <begin position="1003"/>
        <end position="1027"/>
    </location>
</feature>
<dbReference type="Gene3D" id="3.30.2090.10">
    <property type="entry name" value="Multidrug efflux transporter AcrB TolC docking domain, DN and DC subdomains"/>
    <property type="match status" value="2"/>
</dbReference>
<accession>A0A6S6SL38</accession>
<feature type="transmembrane region" description="Helical" evidence="1">
    <location>
        <begin position="926"/>
        <end position="946"/>
    </location>
</feature>
<feature type="transmembrane region" description="Helical" evidence="1">
    <location>
        <begin position="373"/>
        <end position="396"/>
    </location>
</feature>
<feature type="transmembrane region" description="Helical" evidence="1">
    <location>
        <begin position="402"/>
        <end position="421"/>
    </location>
</feature>
<dbReference type="GO" id="GO:0005886">
    <property type="term" value="C:plasma membrane"/>
    <property type="evidence" value="ECO:0007669"/>
    <property type="project" value="TreeGrafter"/>
</dbReference>
<reference evidence="2" key="1">
    <citation type="submission" date="2020-01" db="EMBL/GenBank/DDBJ databases">
        <authorList>
            <person name="Meier V. D."/>
            <person name="Meier V D."/>
        </authorList>
    </citation>
    <scope>NUCLEOTIDE SEQUENCE</scope>
    <source>
        <strain evidence="2">HLG_WM_MAG_05</strain>
    </source>
</reference>
<dbReference type="Gene3D" id="1.20.1640.10">
    <property type="entry name" value="Multidrug efflux transporter AcrB transmembrane domain"/>
    <property type="match status" value="2"/>
</dbReference>
<feature type="transmembrane region" description="Helical" evidence="1">
    <location>
        <begin position="877"/>
        <end position="895"/>
    </location>
</feature>
<dbReference type="PRINTS" id="PR00702">
    <property type="entry name" value="ACRIFLAVINRP"/>
</dbReference>
<feature type="transmembrane region" description="Helical" evidence="1">
    <location>
        <begin position="349"/>
        <end position="366"/>
    </location>
</feature>
<dbReference type="Pfam" id="PF00873">
    <property type="entry name" value="ACR_tran"/>
    <property type="match status" value="1"/>
</dbReference>
<feature type="transmembrane region" description="Helical" evidence="1">
    <location>
        <begin position="20"/>
        <end position="38"/>
    </location>
</feature>
<dbReference type="PANTHER" id="PTHR32063">
    <property type="match status" value="1"/>
</dbReference>
<feature type="transmembrane region" description="Helical" evidence="1">
    <location>
        <begin position="537"/>
        <end position="554"/>
    </location>
</feature>
<dbReference type="Gene3D" id="3.30.70.1440">
    <property type="entry name" value="Multidrug efflux transporter AcrB pore domain"/>
    <property type="match status" value="1"/>
</dbReference>